<dbReference type="EMBL" id="MSFO01000005">
    <property type="protein sequence ID" value="PLB48203.1"/>
    <property type="molecule type" value="Genomic_DNA"/>
</dbReference>
<accession>A0A2I2G5T7</accession>
<proteinExistence type="predicted"/>
<name>A0A2I2G5T7_9EURO</name>
<reference evidence="2 3" key="1">
    <citation type="submission" date="2016-12" db="EMBL/GenBank/DDBJ databases">
        <title>The genomes of Aspergillus section Nigri reveals drivers in fungal speciation.</title>
        <authorList>
            <consortium name="DOE Joint Genome Institute"/>
            <person name="Vesth T.C."/>
            <person name="Nybo J."/>
            <person name="Theobald S."/>
            <person name="Brandl J."/>
            <person name="Frisvad J.C."/>
            <person name="Nielsen K.F."/>
            <person name="Lyhne E.K."/>
            <person name="Kogle M.E."/>
            <person name="Kuo A."/>
            <person name="Riley R."/>
            <person name="Clum A."/>
            <person name="Nolan M."/>
            <person name="Lipzen A."/>
            <person name="Salamov A."/>
            <person name="Henrissat B."/>
            <person name="Wiebenga A."/>
            <person name="De Vries R.P."/>
            <person name="Grigoriev I.V."/>
            <person name="Mortensen U.H."/>
            <person name="Andersen M.R."/>
            <person name="Baker S.E."/>
        </authorList>
    </citation>
    <scope>NUCLEOTIDE SEQUENCE [LARGE SCALE GENOMIC DNA]</scope>
    <source>
        <strain evidence="2 3">IBT 23096</strain>
    </source>
</reference>
<dbReference type="AlphaFoldDB" id="A0A2I2G5T7"/>
<sequence>MEQEHDRLTVYTQENEGLSYARFRVKGCSGSPFWHLGRPARPVYRNLILINWAWLVMICSNPSLQLPGPMDGSRGDQYLVKEVPYSAYADRPESSVMDRNHEMSVQILKDTLPDDSHSQALVLFHNPMASSVNLPTESRDNAQTDQFRQRPAADGQNSPTGYWTPSISEKTVGPVSNPPFTPGGDMTSNEHMKRSMDHFVAELLHLVSTSQANIGSLSKGGNKHGRRARRTARLREDGGCAIAKSTAARLYDRARQAGIAFFQRQLQTIQRCLDEEAAMAHGVIDDTTLLRAIAQRHPSYAKPIRVIGLLQRHLPHDFRWSTVLKMARSWLSRDYS</sequence>
<keyword evidence="3" id="KW-1185">Reference proteome</keyword>
<evidence type="ECO:0000313" key="3">
    <source>
        <dbReference type="Proteomes" id="UP000234275"/>
    </source>
</evidence>
<comment type="caution">
    <text evidence="2">The sequence shown here is derived from an EMBL/GenBank/DDBJ whole genome shotgun (WGS) entry which is preliminary data.</text>
</comment>
<dbReference type="VEuPathDB" id="FungiDB:P170DRAFT_497397"/>
<organism evidence="2 3">
    <name type="scientific">Aspergillus steynii IBT 23096</name>
    <dbReference type="NCBI Taxonomy" id="1392250"/>
    <lineage>
        <taxon>Eukaryota</taxon>
        <taxon>Fungi</taxon>
        <taxon>Dikarya</taxon>
        <taxon>Ascomycota</taxon>
        <taxon>Pezizomycotina</taxon>
        <taxon>Eurotiomycetes</taxon>
        <taxon>Eurotiomycetidae</taxon>
        <taxon>Eurotiales</taxon>
        <taxon>Aspergillaceae</taxon>
        <taxon>Aspergillus</taxon>
        <taxon>Aspergillus subgen. Circumdati</taxon>
    </lineage>
</organism>
<dbReference type="GeneID" id="36561815"/>
<dbReference type="RefSeq" id="XP_024703505.1">
    <property type="nucleotide sequence ID" value="XM_024854110.1"/>
</dbReference>
<gene>
    <name evidence="2" type="ORF">P170DRAFT_497397</name>
</gene>
<dbReference type="Proteomes" id="UP000234275">
    <property type="component" value="Unassembled WGS sequence"/>
</dbReference>
<feature type="compositionally biased region" description="Polar residues" evidence="1">
    <location>
        <begin position="155"/>
        <end position="169"/>
    </location>
</feature>
<evidence type="ECO:0000313" key="2">
    <source>
        <dbReference type="EMBL" id="PLB48203.1"/>
    </source>
</evidence>
<dbReference type="OrthoDB" id="10308216at2759"/>
<protein>
    <submittedName>
        <fullName evidence="2">Uncharacterized protein</fullName>
    </submittedName>
</protein>
<evidence type="ECO:0000256" key="1">
    <source>
        <dbReference type="SAM" id="MobiDB-lite"/>
    </source>
</evidence>
<feature type="region of interest" description="Disordered" evidence="1">
    <location>
        <begin position="145"/>
        <end position="177"/>
    </location>
</feature>